<dbReference type="Pfam" id="PF01712">
    <property type="entry name" value="dNK"/>
    <property type="match status" value="1"/>
</dbReference>
<dbReference type="FunFam" id="3.40.50.300:FF:001571">
    <property type="entry name" value="Deoxynucleoside kinase"/>
    <property type="match status" value="1"/>
</dbReference>
<evidence type="ECO:0000313" key="5">
    <source>
        <dbReference type="EMBL" id="JAP71247.1"/>
    </source>
</evidence>
<evidence type="ECO:0000259" key="4">
    <source>
        <dbReference type="Pfam" id="PF01712"/>
    </source>
</evidence>
<accession>A0A131XX47</accession>
<dbReference type="AlphaFoldDB" id="A0A131XX47"/>
<dbReference type="InterPro" id="IPR031314">
    <property type="entry name" value="DNK_dom"/>
</dbReference>
<keyword evidence="5" id="KW-0808">Transferase</keyword>
<keyword evidence="5" id="KW-0418">Kinase</keyword>
<dbReference type="PIRSF" id="PIRSF000705">
    <property type="entry name" value="DNK"/>
    <property type="match status" value="1"/>
</dbReference>
<feature type="domain" description="Deoxynucleoside kinase" evidence="4">
    <location>
        <begin position="40"/>
        <end position="229"/>
    </location>
</feature>
<keyword evidence="3" id="KW-0067">ATP-binding</keyword>
<dbReference type="Gene3D" id="3.40.50.300">
    <property type="entry name" value="P-loop containing nucleotide triphosphate hydrolases"/>
    <property type="match status" value="1"/>
</dbReference>
<organism evidence="5">
    <name type="scientific">Ixodes ricinus</name>
    <name type="common">Common tick</name>
    <name type="synonym">Acarus ricinus</name>
    <dbReference type="NCBI Taxonomy" id="34613"/>
    <lineage>
        <taxon>Eukaryota</taxon>
        <taxon>Metazoa</taxon>
        <taxon>Ecdysozoa</taxon>
        <taxon>Arthropoda</taxon>
        <taxon>Chelicerata</taxon>
        <taxon>Arachnida</taxon>
        <taxon>Acari</taxon>
        <taxon>Parasitiformes</taxon>
        <taxon>Ixodida</taxon>
        <taxon>Ixodoidea</taxon>
        <taxon>Ixodidae</taxon>
        <taxon>Ixodinae</taxon>
        <taxon>Ixodes</taxon>
    </lineage>
</organism>
<name>A0A131XX47_IXORI</name>
<dbReference type="CDD" id="cd01673">
    <property type="entry name" value="dNK"/>
    <property type="match status" value="1"/>
</dbReference>
<feature type="active site" description="Proton acceptor" evidence="2">
    <location>
        <position position="120"/>
    </location>
</feature>
<dbReference type="EMBL" id="GEFM01004549">
    <property type="protein sequence ID" value="JAP71247.1"/>
    <property type="molecule type" value="mRNA"/>
</dbReference>
<dbReference type="SUPFAM" id="SSF52540">
    <property type="entry name" value="P-loop containing nucleoside triphosphate hydrolases"/>
    <property type="match status" value="1"/>
</dbReference>
<dbReference type="GO" id="GO:0005524">
    <property type="term" value="F:ATP binding"/>
    <property type="evidence" value="ECO:0007669"/>
    <property type="project" value="UniProtKB-KW"/>
</dbReference>
<comment type="similarity">
    <text evidence="1">Belongs to the DCK/DGK family.</text>
</comment>
<dbReference type="PANTHER" id="PTHR10513:SF24">
    <property type="entry name" value="THYMIDINE KINASE 2, MITOCHONDRIAL"/>
    <property type="match status" value="1"/>
</dbReference>
<evidence type="ECO:0000256" key="1">
    <source>
        <dbReference type="ARBA" id="ARBA00007420"/>
    </source>
</evidence>
<sequence>MFIPKVVKELIRTPRPLRLLDVLRDATLKNSAEKGQQVTIAVEGNIGSGKTTFLESCRLFTDATVLIEPVSTWRDLNGKNLLALMYREPKRWSLAFQTYVQLTMLQLHLAPVQSAVRLMERSLQSARYVFVENLLQSGLMDPLEHSILDQWFQWIVQNERVALDLVVYLRTEPEVAMERIRHRKRPEEDQISLAWLRQVHTLHDSWLLGRSRFPLPPRVLVIDANRDSIDVHHELARRVPDVLGAGCVAATPWLGF</sequence>
<dbReference type="InterPro" id="IPR050566">
    <property type="entry name" value="Deoxyribonucleoside_kinase"/>
</dbReference>
<dbReference type="InterPro" id="IPR027417">
    <property type="entry name" value="P-loop_NTPase"/>
</dbReference>
<dbReference type="GO" id="GO:0005739">
    <property type="term" value="C:mitochondrion"/>
    <property type="evidence" value="ECO:0007669"/>
    <property type="project" value="TreeGrafter"/>
</dbReference>
<dbReference type="GO" id="GO:0019136">
    <property type="term" value="F:deoxynucleoside kinase activity"/>
    <property type="evidence" value="ECO:0007669"/>
    <property type="project" value="InterPro"/>
</dbReference>
<feature type="binding site" evidence="3">
    <location>
        <begin position="44"/>
        <end position="52"/>
    </location>
    <ligand>
        <name>ATP</name>
        <dbReference type="ChEBI" id="CHEBI:30616"/>
    </ligand>
</feature>
<keyword evidence="3" id="KW-0547">Nucleotide-binding</keyword>
<evidence type="ECO:0000256" key="2">
    <source>
        <dbReference type="PIRSR" id="PIRSR000705-1"/>
    </source>
</evidence>
<evidence type="ECO:0000256" key="3">
    <source>
        <dbReference type="PIRSR" id="PIRSR000705-3"/>
    </source>
</evidence>
<protein>
    <submittedName>
        <fullName evidence="5">Putative mitochondrial thymidine kinase 2/deoxyguanosine kinase</fullName>
    </submittedName>
</protein>
<feature type="binding site" evidence="3">
    <location>
        <begin position="179"/>
        <end position="183"/>
    </location>
    <ligand>
        <name>ATP</name>
        <dbReference type="ChEBI" id="CHEBI:30616"/>
    </ligand>
</feature>
<dbReference type="InterPro" id="IPR002624">
    <property type="entry name" value="DCK/DGK"/>
</dbReference>
<dbReference type="PANTHER" id="PTHR10513">
    <property type="entry name" value="DEOXYNUCLEOSIDE KINASE"/>
    <property type="match status" value="1"/>
</dbReference>
<proteinExistence type="evidence at transcript level"/>
<reference evidence="5" key="1">
    <citation type="submission" date="2016-02" db="EMBL/GenBank/DDBJ databases">
        <title>RNAseq analyses of the midgut from blood- or serum-fed Ixodes ricinus ticks.</title>
        <authorList>
            <person name="Perner J."/>
            <person name="Provaznik J."/>
            <person name="Schrenkova J."/>
            <person name="Urbanova V."/>
            <person name="Ribeiro J.M."/>
            <person name="Kopacek P."/>
        </authorList>
    </citation>
    <scope>NUCLEOTIDE SEQUENCE</scope>
    <source>
        <tissue evidence="5">Gut</tissue>
    </source>
</reference>